<reference evidence="1 2" key="1">
    <citation type="journal article" date="2015" name="Genome Announc.">
        <title>Expanding the biotechnology potential of lactobacilli through comparative genomics of 213 strains and associated genera.</title>
        <authorList>
            <person name="Sun Z."/>
            <person name="Harris H.M."/>
            <person name="McCann A."/>
            <person name="Guo C."/>
            <person name="Argimon S."/>
            <person name="Zhang W."/>
            <person name="Yang X."/>
            <person name="Jeffery I.B."/>
            <person name="Cooney J.C."/>
            <person name="Kagawa T.F."/>
            <person name="Liu W."/>
            <person name="Song Y."/>
            <person name="Salvetti E."/>
            <person name="Wrobel A."/>
            <person name="Rasinkangas P."/>
            <person name="Parkhill J."/>
            <person name="Rea M.C."/>
            <person name="O'Sullivan O."/>
            <person name="Ritari J."/>
            <person name="Douillard F.P."/>
            <person name="Paul Ross R."/>
            <person name="Yang R."/>
            <person name="Briner A.E."/>
            <person name="Felis G.E."/>
            <person name="de Vos W.M."/>
            <person name="Barrangou R."/>
            <person name="Klaenhammer T.R."/>
            <person name="Caufield P.W."/>
            <person name="Cui Y."/>
            <person name="Zhang H."/>
            <person name="O'Toole P.W."/>
        </authorList>
    </citation>
    <scope>NUCLEOTIDE SEQUENCE [LARGE SCALE GENOMIC DNA]</scope>
    <source>
        <strain evidence="1 2">DSM 20178</strain>
    </source>
</reference>
<dbReference type="AlphaFoldDB" id="A0A0R1EVF6"/>
<dbReference type="PATRIC" id="fig|1423816.3.peg.1649"/>
<dbReference type="EMBL" id="AZCT01000002">
    <property type="protein sequence ID" value="KRK13365.1"/>
    <property type="molecule type" value="Genomic_DNA"/>
</dbReference>
<evidence type="ECO:0000313" key="2">
    <source>
        <dbReference type="Proteomes" id="UP000051984"/>
    </source>
</evidence>
<dbReference type="Proteomes" id="UP000051984">
    <property type="component" value="Unassembled WGS sequence"/>
</dbReference>
<protein>
    <recommendedName>
        <fullName evidence="3">Bacteriocin immunity protein</fullName>
    </recommendedName>
</protein>
<comment type="caution">
    <text evidence="1">The sequence shown here is derived from an EMBL/GenBank/DDBJ whole genome shotgun (WGS) entry which is preliminary data.</text>
</comment>
<evidence type="ECO:0000313" key="1">
    <source>
        <dbReference type="EMBL" id="KRK13365.1"/>
    </source>
</evidence>
<sequence>MVAIMVSKDEVVQAMERLNTALAESHPNSDTARYVRQTLKNLTNSDGVAFTGTLQTFFNMAPSIKVSDNFAFSETEKALWDKVFSFKQLGSNLWGASL</sequence>
<proteinExistence type="predicted"/>
<accession>A0A0R1EVF6</accession>
<evidence type="ECO:0008006" key="3">
    <source>
        <dbReference type="Google" id="ProtNLM"/>
    </source>
</evidence>
<name>A0A0R1EVF6_LACZE</name>
<dbReference type="eggNOG" id="ENOG5030AHF">
    <property type="taxonomic scope" value="Bacteria"/>
</dbReference>
<gene>
    <name evidence="1" type="ORF">FD51_GL001577</name>
</gene>
<organism evidence="1 2">
    <name type="scientific">Lacticaseibacillus zeae DSM 20178 = KCTC 3804</name>
    <dbReference type="NCBI Taxonomy" id="1423816"/>
    <lineage>
        <taxon>Bacteria</taxon>
        <taxon>Bacillati</taxon>
        <taxon>Bacillota</taxon>
        <taxon>Bacilli</taxon>
        <taxon>Lactobacillales</taxon>
        <taxon>Lactobacillaceae</taxon>
        <taxon>Lacticaseibacillus</taxon>
    </lineage>
</organism>